<comment type="similarity">
    <text evidence="2">Belongs to the transposase 22 family.</text>
</comment>
<dbReference type="Proteomes" id="UP001488838">
    <property type="component" value="Unassembled WGS sequence"/>
</dbReference>
<dbReference type="PANTHER" id="PTHR19446">
    <property type="entry name" value="REVERSE TRANSCRIPTASES"/>
    <property type="match status" value="1"/>
</dbReference>
<dbReference type="CDD" id="cd01650">
    <property type="entry name" value="RT_nLTR_like"/>
    <property type="match status" value="2"/>
</dbReference>
<evidence type="ECO:0000256" key="2">
    <source>
        <dbReference type="ARBA" id="ARBA00061640"/>
    </source>
</evidence>
<dbReference type="InterPro" id="IPR043636">
    <property type="entry name" value="L1_RRM_dom"/>
</dbReference>
<dbReference type="Pfam" id="PF00078">
    <property type="entry name" value="RVT_1"/>
    <property type="match status" value="2"/>
</dbReference>
<evidence type="ECO:0000256" key="1">
    <source>
        <dbReference type="ARBA" id="ARBA00012493"/>
    </source>
</evidence>
<feature type="region of interest" description="Disordered" evidence="4">
    <location>
        <begin position="164"/>
        <end position="239"/>
    </location>
</feature>
<dbReference type="Pfam" id="PF02994">
    <property type="entry name" value="Transposase_22"/>
    <property type="match status" value="1"/>
</dbReference>
<evidence type="ECO:0000256" key="3">
    <source>
        <dbReference type="SAM" id="Coils"/>
    </source>
</evidence>
<dbReference type="InterPro" id="IPR000477">
    <property type="entry name" value="RT_dom"/>
</dbReference>
<dbReference type="PROSITE" id="PS50878">
    <property type="entry name" value="RT_POL"/>
    <property type="match status" value="2"/>
</dbReference>
<sequence>MQIILQPGSGGACSSKIYNVANIKVNGAERARREWQISTKKLLKSRKVQEGEYPNRLDPQNPAYAEETGPSVIVNGFSERTRASHSQRIRPNSENLARSRPRSVPVLLALVNSHQIRSLVSVGDSIPRSTDFVFHVPPPSAPPPDLGGLNPVLDFTSNILHLAMDGDGDGDPHWNTGLNSLGPNEKQKEREREQGRQDQRKSSSKEGWRYRRRPTLKHQTESPKVQMRSRRRKNMKKEIRTARVPKGSQGFLPCGKFKFHPPPSRSRKIIGGILALAPAHLFLQMLSNGSSLRWVFFYWISAPCYPGITLPAALACCRQAIRSKGPPSLCTHCLSGPPCPPWLRWRNLSPEKAVIKCQKLLSQRLGFKVTCSGFERSFSFLEIFVEDSSYGNHLEGDDPKREGGHDPDFSSHHSTAPLLLGSHKVFFHLALGQRQQHLGDPQIQRRQSQEGFEQPTYFGAVHNSQMPVLIQSCSHYFQDYLHTPYNLMDRNHDAFRDPGFENRSSNPNSPTRPTRALRNLLPQMLSMPWRPRNGQLLFLMVAASIKDGEAVWFGCDFGKHFIGKLVHSDKNVYDHELMFGVSLKTMNKAERLAFSESLMTHSMTFTAVSEKDDQHGVFVKLRIDNSWGEDHGHKGYLCMTHEWFSKYVYEVVVDRKHVPEEVLAVLEQEPIALLAWAPWGLWLRIPKSSSSKTLEEQVQEGECPDRLDPQNPVYAEETSTSAIVNGFSERLRPATFRESGHIQRIWLDCVLVQSQSNRPWFKVVGLMLMSFIHLDLSFVHEEVEKSAIMKAIESLKQDMNNSLKELNEKYNKKFEEMSIEMDEKYNKKFEEKSKSVNDTLRNQKKTIKQVKETVQELKTEMEAMEKTQNENRLDMENLDPSSDDGWRYRRRPTLEHRTEPPMVQMRGRRRKNMKKTQDCEGCDHPLIQGDGSNESSPRPVGLGLIEHSTGFPALWEVQGPPLSIQVNEERAYHYYKYDSEICALGEQTLEQDNLEMGRRQGKTSSNNLKNNMKISDPNEPTTEGFEHSNPDEVEKSAIMKAIESLKQDMNNSLKELVEKYNKKFEEMSIEMNEKYNKKFEEISKSVSDTLRNQEKTIKQVKETVQELKTEMEAMKKTQNENRLDMENLGKRAETTESSITNRIQEIEERISDSEDTIEKINALVRENGKSNKFSSQNIQEIWDTIKKPNLRIIGIEEGEELQIKGPENIFNKIIEENFPNLKNDIPMKVQEAYRTPNRLDQKKTSPHHHGLKLEFNNNAPPRKPTNSWKLNSQLLNHPWVKEEIKKEINLFLEFNENKDTTYSNLWDTMKAVLRGKFIALSAQLKKAEKAHIGDLTAHLKDLEKKEADSPRRSRRLEIIKLRAEINKIETEKTIQRINESKSWFLEKINKIDKPLSKLIKRQRENMQINKIRNEKGDITTDTEEIQRIIRSYYESLYATKLENVKEMDIFLDKYHIPKLNQEQVNNLNRPVSREELEAVIKNLPTKKSPGPDGFNAEFYQNFQEELIPILLNVFHNIETEESLPNSFYEATVTLIPKPHKDTTKKENYRPISLMNIDAKILNKILANRIQEHIRKIIHYDQVGFIPEMQGWFNICKSINVIHHINKLKEKNHMIISLDAEKAFDKIQHPFMIKVLERLGIQGSYLNIIKAIYSKPTANIKLNGEKLKAFPLKSGTRQGCPLSPYLFNIVLEVLAIAIRQHKEITGIRIGKDEVKLSLFADDMIVYISDPKNSTKELLQLINTFSNVAGYKINSKKSVALLYTKDKEAEREIREASPFMIATNSIKYLGITLTKEVKDLFDKNFKSLKKEIEEDTRKWKDLPCSWIGRINILNQEQVNNLNRPVSREELEAVIKNLPTKKSPGPDGFNAEFYQNFQEELIPILLNVFHNIETEESLPNSFYEATVTLIPKPHKDTTKKENYRPISLMNIDAKILNKILANRIQEHIRKIIHYDQVGFIPEMQGWFNICKSINVIHHINKLKEKNHMIISLDAEKAFDKIQHPFMIKVLERLGIQGSYLNIIKAIYTKPTANIKLNGEKLKAFPLKSGTRQGCPLSPYLFNIVLEVLAIAIRQHKEITGIRIGKDEVKLSLFADDMIVYISDPKNSTKELLQLINTFSNVAGYKINSKKSVALLYTKDKEAEREIREASPFMIATNSIKYLGITLTKEVKDLFDKNFKSLKKEIEEDTRKWKDLPCSWIGRINIVQGEIPQIALWTEERVPESAVAHDHTDVYFAYHHRSFVWRRMAMQSEAHIGATD</sequence>
<evidence type="ECO:0000259" key="5">
    <source>
        <dbReference type="PROSITE" id="PS50878"/>
    </source>
</evidence>
<dbReference type="GO" id="GO:0003964">
    <property type="term" value="F:RNA-directed DNA polymerase activity"/>
    <property type="evidence" value="ECO:0007669"/>
    <property type="project" value="UniProtKB-EC"/>
</dbReference>
<dbReference type="GO" id="GO:0006508">
    <property type="term" value="P:proteolysis"/>
    <property type="evidence" value="ECO:0007669"/>
    <property type="project" value="InterPro"/>
</dbReference>
<feature type="compositionally biased region" description="Polar residues" evidence="4">
    <location>
        <begin position="502"/>
        <end position="512"/>
    </location>
</feature>
<keyword evidence="7" id="KW-1185">Reference proteome</keyword>
<dbReference type="EMBL" id="JBBHLL010000008">
    <property type="protein sequence ID" value="KAK7832981.1"/>
    <property type="molecule type" value="Genomic_DNA"/>
</dbReference>
<proteinExistence type="inferred from homology"/>
<feature type="region of interest" description="Disordered" evidence="4">
    <location>
        <begin position="394"/>
        <end position="413"/>
    </location>
</feature>
<feature type="region of interest" description="Disordered" evidence="4">
    <location>
        <begin position="998"/>
        <end position="1030"/>
    </location>
</feature>
<feature type="region of interest" description="Disordered" evidence="4">
    <location>
        <begin position="905"/>
        <end position="938"/>
    </location>
</feature>
<evidence type="ECO:0000256" key="4">
    <source>
        <dbReference type="SAM" id="MobiDB-lite"/>
    </source>
</evidence>
<feature type="region of interest" description="Disordered" evidence="4">
    <location>
        <begin position="1239"/>
        <end position="1264"/>
    </location>
</feature>
<dbReference type="InterPro" id="IPR038765">
    <property type="entry name" value="Papain-like_cys_pep_sf"/>
</dbReference>
<dbReference type="InterPro" id="IPR004134">
    <property type="entry name" value="Peptidase_C1B"/>
</dbReference>
<evidence type="ECO:0000313" key="6">
    <source>
        <dbReference type="EMBL" id="KAK7832981.1"/>
    </source>
</evidence>
<name>A0AAW0K3D6_MYOGA</name>
<dbReference type="SUPFAM" id="SSF54001">
    <property type="entry name" value="Cysteine proteinases"/>
    <property type="match status" value="1"/>
</dbReference>
<feature type="compositionally biased region" description="Basic and acidic residues" evidence="4">
    <location>
        <begin position="185"/>
        <end position="209"/>
    </location>
</feature>
<dbReference type="Gene3D" id="3.90.70.10">
    <property type="entry name" value="Cysteine proteinases"/>
    <property type="match status" value="1"/>
</dbReference>
<feature type="region of interest" description="Disordered" evidence="4">
    <location>
        <begin position="494"/>
        <end position="514"/>
    </location>
</feature>
<feature type="compositionally biased region" description="Polar residues" evidence="4">
    <location>
        <begin position="1002"/>
        <end position="1021"/>
    </location>
</feature>
<dbReference type="FunFam" id="3.30.70.1820:FF:000002">
    <property type="entry name" value="LINE-1 retrotransposable element ORF1 protein"/>
    <property type="match status" value="1"/>
</dbReference>
<feature type="domain" description="Reverse transcriptase" evidence="5">
    <location>
        <begin position="1888"/>
        <end position="2163"/>
    </location>
</feature>
<keyword evidence="3" id="KW-0175">Coiled coil</keyword>
<gene>
    <name evidence="6" type="ORF">U0070_012137</name>
</gene>
<dbReference type="Gene3D" id="1.20.5.390">
    <property type="entry name" value="L1 transposable element, trimerization domain"/>
    <property type="match status" value="1"/>
</dbReference>
<dbReference type="EC" id="2.7.7.49" evidence="1"/>
<feature type="compositionally biased region" description="Polar residues" evidence="4">
    <location>
        <begin position="1255"/>
        <end position="1264"/>
    </location>
</feature>
<comment type="caution">
    <text evidence="6">The sequence shown here is derived from an EMBL/GenBank/DDBJ whole genome shotgun (WGS) entry which is preliminary data.</text>
</comment>
<evidence type="ECO:0000313" key="7">
    <source>
        <dbReference type="Proteomes" id="UP001488838"/>
    </source>
</evidence>
<protein>
    <recommendedName>
        <fullName evidence="1">RNA-directed DNA polymerase</fullName>
        <ecNumber evidence="1">2.7.7.49</ecNumber>
    </recommendedName>
</protein>
<feature type="coiled-coil region" evidence="3">
    <location>
        <begin position="1039"/>
        <end position="1163"/>
    </location>
</feature>
<feature type="compositionally biased region" description="Basic and acidic residues" evidence="4">
    <location>
        <begin position="394"/>
        <end position="411"/>
    </location>
</feature>
<dbReference type="SUPFAM" id="SSF56672">
    <property type="entry name" value="DNA/RNA polymerases"/>
    <property type="match status" value="2"/>
</dbReference>
<dbReference type="GO" id="GO:0070005">
    <property type="term" value="F:cysteine-type aminopeptidase activity"/>
    <property type="evidence" value="ECO:0007669"/>
    <property type="project" value="InterPro"/>
</dbReference>
<feature type="domain" description="Reverse transcriptase" evidence="5">
    <location>
        <begin position="1516"/>
        <end position="1791"/>
    </location>
</feature>
<reference evidence="6 7" key="1">
    <citation type="journal article" date="2023" name="bioRxiv">
        <title>Conserved and derived expression patterns and positive selection on dental genes reveal complex evolutionary context of ever-growing rodent molars.</title>
        <authorList>
            <person name="Calamari Z.T."/>
            <person name="Song A."/>
            <person name="Cohen E."/>
            <person name="Akter M."/>
            <person name="Roy R.D."/>
            <person name="Hallikas O."/>
            <person name="Christensen M.M."/>
            <person name="Li P."/>
            <person name="Marangoni P."/>
            <person name="Jernvall J."/>
            <person name="Klein O.D."/>
        </authorList>
    </citation>
    <scope>NUCLEOTIDE SEQUENCE [LARGE SCALE GENOMIC DNA]</scope>
    <source>
        <strain evidence="6">V071</strain>
    </source>
</reference>
<dbReference type="Pfam" id="PF03051">
    <property type="entry name" value="Peptidase_C1_2"/>
    <property type="match status" value="1"/>
</dbReference>
<dbReference type="Gene3D" id="3.30.70.1820">
    <property type="entry name" value="L1 transposable element, RRM domain"/>
    <property type="match status" value="1"/>
</dbReference>
<organism evidence="6 7">
    <name type="scientific">Myodes glareolus</name>
    <name type="common">Bank vole</name>
    <name type="synonym">Clethrionomys glareolus</name>
    <dbReference type="NCBI Taxonomy" id="447135"/>
    <lineage>
        <taxon>Eukaryota</taxon>
        <taxon>Metazoa</taxon>
        <taxon>Chordata</taxon>
        <taxon>Craniata</taxon>
        <taxon>Vertebrata</taxon>
        <taxon>Euteleostomi</taxon>
        <taxon>Mammalia</taxon>
        <taxon>Eutheria</taxon>
        <taxon>Euarchontoglires</taxon>
        <taxon>Glires</taxon>
        <taxon>Rodentia</taxon>
        <taxon>Myomorpha</taxon>
        <taxon>Muroidea</taxon>
        <taxon>Cricetidae</taxon>
        <taxon>Arvicolinae</taxon>
        <taxon>Myodes</taxon>
    </lineage>
</organism>
<feature type="coiled-coil region" evidence="3">
    <location>
        <begin position="789"/>
        <end position="874"/>
    </location>
</feature>
<dbReference type="InterPro" id="IPR043502">
    <property type="entry name" value="DNA/RNA_pol_sf"/>
</dbReference>
<accession>A0AAW0K3D6</accession>